<dbReference type="EMBL" id="SRYA01000015">
    <property type="protein sequence ID" value="TGY96557.1"/>
    <property type="molecule type" value="Genomic_DNA"/>
</dbReference>
<evidence type="ECO:0000313" key="2">
    <source>
        <dbReference type="Proteomes" id="UP000304953"/>
    </source>
</evidence>
<protein>
    <submittedName>
        <fullName evidence="1">XRE family transcriptional regulator</fullName>
    </submittedName>
</protein>
<keyword evidence="2" id="KW-1185">Reference proteome</keyword>
<evidence type="ECO:0000313" key="1">
    <source>
        <dbReference type="EMBL" id="TGY96557.1"/>
    </source>
</evidence>
<sequence length="353" mass="39457">MNQQKERNSNPGKNIEQQNNMHSALEHSRNQQQPDTRQSLGKKIRQFREQHGVTQGELAEEMSVTRQAVSNWEREKTLPDVYTLQQMAAYFGITLDELVEGTKEPEITMPKMPGRLAAATGLVSVCYLLAGGMTGHLYVETMITMIIIGIFCQLFLHLYFSNSVKTGNFSALAGYDSKVEYNQNEVKKVLVQMDQHVACISFGSVLLYAVGAFLGGEQADIFYGALTFAYCGDLIFALLLYNYRSLNRTLVKEQDRKAAKAGYLSIVWTAAWSMIFLGAIFAKMEFGSIENNSPQAAGILGWMFLFLLVVIAELFYEQHRVKKKLAETGAYRPGAAFWLSTAAALAVTVLMLF</sequence>
<name>A0AC61RXG5_9FIRM</name>
<dbReference type="Proteomes" id="UP000304953">
    <property type="component" value="Unassembled WGS sequence"/>
</dbReference>
<accession>A0AC61RXG5</accession>
<organism evidence="1 2">
    <name type="scientific">Petralouisia muris</name>
    <dbReference type="NCBI Taxonomy" id="3032872"/>
    <lineage>
        <taxon>Bacteria</taxon>
        <taxon>Bacillati</taxon>
        <taxon>Bacillota</taxon>
        <taxon>Clostridia</taxon>
        <taxon>Lachnospirales</taxon>
        <taxon>Lachnospiraceae</taxon>
        <taxon>Petralouisia</taxon>
    </lineage>
</organism>
<comment type="caution">
    <text evidence="1">The sequence shown here is derived from an EMBL/GenBank/DDBJ whole genome shotgun (WGS) entry which is preliminary data.</text>
</comment>
<gene>
    <name evidence="1" type="ORF">E5329_09275</name>
</gene>
<reference evidence="1" key="1">
    <citation type="submission" date="2019-04" db="EMBL/GenBank/DDBJ databases">
        <title>Microbes associate with the intestines of laboratory mice.</title>
        <authorList>
            <person name="Navarre W."/>
            <person name="Wong E."/>
            <person name="Huang K."/>
            <person name="Tropini C."/>
            <person name="Ng K."/>
            <person name="Yu B."/>
        </authorList>
    </citation>
    <scope>NUCLEOTIDE SEQUENCE</scope>
    <source>
        <strain evidence="1">NM01_1-7b</strain>
    </source>
</reference>
<proteinExistence type="predicted"/>